<evidence type="ECO:0000256" key="2">
    <source>
        <dbReference type="ARBA" id="ARBA00007400"/>
    </source>
</evidence>
<keyword evidence="9" id="KW-0808">Transferase</keyword>
<comment type="subcellular location">
    <subcellularLocation>
        <location evidence="1">Cell membrane</location>
        <topology evidence="1">Multi-pass membrane protein</topology>
    </subcellularLocation>
</comment>
<dbReference type="EMBL" id="JPEO01000022">
    <property type="protein sequence ID" value="KFZ36235.1"/>
    <property type="molecule type" value="Genomic_DNA"/>
</dbReference>
<feature type="transmembrane region" description="Helical" evidence="7">
    <location>
        <begin position="151"/>
        <end position="168"/>
    </location>
</feature>
<keyword evidence="5 7" id="KW-1133">Transmembrane helix</keyword>
<organism evidence="9 10">
    <name type="scientific">Shewanella mangrovi</name>
    <dbReference type="NCBI Taxonomy" id="1515746"/>
    <lineage>
        <taxon>Bacteria</taxon>
        <taxon>Pseudomonadati</taxon>
        <taxon>Pseudomonadota</taxon>
        <taxon>Gammaproteobacteria</taxon>
        <taxon>Alteromonadales</taxon>
        <taxon>Shewanellaceae</taxon>
        <taxon>Shewanella</taxon>
    </lineage>
</organism>
<keyword evidence="10" id="KW-1185">Reference proteome</keyword>
<dbReference type="GO" id="GO:0009246">
    <property type="term" value="P:enterobacterial common antigen biosynthetic process"/>
    <property type="evidence" value="ECO:0007669"/>
    <property type="project" value="TreeGrafter"/>
</dbReference>
<evidence type="ECO:0000256" key="5">
    <source>
        <dbReference type="ARBA" id="ARBA00022989"/>
    </source>
</evidence>
<feature type="domain" description="Acyltransferase 3" evidence="8">
    <location>
        <begin position="10"/>
        <end position="329"/>
    </location>
</feature>
<feature type="transmembrane region" description="Helical" evidence="7">
    <location>
        <begin position="76"/>
        <end position="98"/>
    </location>
</feature>
<dbReference type="eggNOG" id="COG1835">
    <property type="taxonomic scope" value="Bacteria"/>
</dbReference>
<evidence type="ECO:0000256" key="3">
    <source>
        <dbReference type="ARBA" id="ARBA00022475"/>
    </source>
</evidence>
<comment type="similarity">
    <text evidence="2">Belongs to the acyltransferase 3 family.</text>
</comment>
<evidence type="ECO:0000256" key="1">
    <source>
        <dbReference type="ARBA" id="ARBA00004651"/>
    </source>
</evidence>
<feature type="transmembrane region" description="Helical" evidence="7">
    <location>
        <begin position="38"/>
        <end position="55"/>
    </location>
</feature>
<dbReference type="AlphaFoldDB" id="A0A094J8H2"/>
<keyword evidence="3" id="KW-1003">Cell membrane</keyword>
<keyword evidence="4 7" id="KW-0812">Transmembrane</keyword>
<dbReference type="OrthoDB" id="7579632at2"/>
<protein>
    <submittedName>
        <fullName evidence="9">Acyltransferase</fullName>
    </submittedName>
</protein>
<evidence type="ECO:0000313" key="10">
    <source>
        <dbReference type="Proteomes" id="UP000029264"/>
    </source>
</evidence>
<keyword evidence="6 7" id="KW-0472">Membrane</keyword>
<dbReference type="PANTHER" id="PTHR40074">
    <property type="entry name" value="O-ACETYLTRANSFERASE WECH"/>
    <property type="match status" value="1"/>
</dbReference>
<feature type="transmembrane region" description="Helical" evidence="7">
    <location>
        <begin position="311"/>
        <end position="332"/>
    </location>
</feature>
<dbReference type="RefSeq" id="WP_037445496.1">
    <property type="nucleotide sequence ID" value="NZ_JPEO01000022.1"/>
</dbReference>
<dbReference type="PANTHER" id="PTHR40074:SF2">
    <property type="entry name" value="O-ACETYLTRANSFERASE WECH"/>
    <property type="match status" value="1"/>
</dbReference>
<dbReference type="GO" id="GO:0005886">
    <property type="term" value="C:plasma membrane"/>
    <property type="evidence" value="ECO:0007669"/>
    <property type="project" value="UniProtKB-SubCell"/>
</dbReference>
<evidence type="ECO:0000313" key="9">
    <source>
        <dbReference type="EMBL" id="KFZ36235.1"/>
    </source>
</evidence>
<dbReference type="InterPro" id="IPR002656">
    <property type="entry name" value="Acyl_transf_3_dom"/>
</dbReference>
<evidence type="ECO:0000256" key="6">
    <source>
        <dbReference type="ARBA" id="ARBA00023136"/>
    </source>
</evidence>
<evidence type="ECO:0000256" key="4">
    <source>
        <dbReference type="ARBA" id="ARBA00022692"/>
    </source>
</evidence>
<dbReference type="Pfam" id="PF01757">
    <property type="entry name" value="Acyl_transf_3"/>
    <property type="match status" value="1"/>
</dbReference>
<dbReference type="GO" id="GO:0016413">
    <property type="term" value="F:O-acetyltransferase activity"/>
    <property type="evidence" value="ECO:0007669"/>
    <property type="project" value="TreeGrafter"/>
</dbReference>
<feature type="transmembrane region" description="Helical" evidence="7">
    <location>
        <begin position="203"/>
        <end position="222"/>
    </location>
</feature>
<sequence length="346" mass="40062">MRQKQLEFVYMRGIAIMLIVAGHSIYNSGEGFPALLENLIRGGTALFVFISGYFFHRVFYSRFEFRRFMQGKINNVLWPFLIVSLVGLAALTPQWLLIDHHSLQQLPIDVWYTVRNGYVLYPHWYIPFILLMFIASPLFMDYIKLGVKQRWLLLLGLSILAIALQRPIGNVNVLQSALYFSPFYLLGICYSQDEDALTTMRVPLRWGALLLLVVTLVMQTYVEGHLGNYHKNFWEFNNGFDWQFLQKVALCVLVLQGCEWLATRQESPWLIRLADMSFAVFFLHPLFSILIGNLSHLFHFRLPPGSAMTSMLYSALLFIIQLGGSVLLALWLKQRFGERSKTVMGW</sequence>
<feature type="transmembrane region" description="Helical" evidence="7">
    <location>
        <begin position="242"/>
        <end position="262"/>
    </location>
</feature>
<feature type="transmembrane region" description="Helical" evidence="7">
    <location>
        <begin position="9"/>
        <end position="26"/>
    </location>
</feature>
<feature type="transmembrane region" description="Helical" evidence="7">
    <location>
        <begin position="174"/>
        <end position="191"/>
    </location>
</feature>
<evidence type="ECO:0000259" key="8">
    <source>
        <dbReference type="Pfam" id="PF01757"/>
    </source>
</evidence>
<comment type="caution">
    <text evidence="9">The sequence shown here is derived from an EMBL/GenBank/DDBJ whole genome shotgun (WGS) entry which is preliminary data.</text>
</comment>
<feature type="transmembrane region" description="Helical" evidence="7">
    <location>
        <begin position="118"/>
        <end position="139"/>
    </location>
</feature>
<keyword evidence="9" id="KW-0012">Acyltransferase</keyword>
<evidence type="ECO:0000256" key="7">
    <source>
        <dbReference type="SAM" id="Phobius"/>
    </source>
</evidence>
<accession>A0A094J8H2</accession>
<feature type="transmembrane region" description="Helical" evidence="7">
    <location>
        <begin position="269"/>
        <end position="291"/>
    </location>
</feature>
<reference evidence="9 10" key="1">
    <citation type="submission" date="2014-06" db="EMBL/GenBank/DDBJ databases">
        <title>Shewanella sp. YQH10.</title>
        <authorList>
            <person name="Liu Y."/>
            <person name="Zeng R."/>
        </authorList>
    </citation>
    <scope>NUCLEOTIDE SEQUENCE [LARGE SCALE GENOMIC DNA]</scope>
    <source>
        <strain evidence="9 10">YQH10</strain>
    </source>
</reference>
<name>A0A094J8H2_9GAMM</name>
<gene>
    <name evidence="9" type="ORF">HR45_17785</name>
</gene>
<dbReference type="Proteomes" id="UP000029264">
    <property type="component" value="Unassembled WGS sequence"/>
</dbReference>
<dbReference type="STRING" id="1515746.HR45_17785"/>
<proteinExistence type="inferred from homology"/>